<sequence length="168" mass="19486">MNSLNRSYSASSFTSLNDGFSSPYILSYNKVYCVCSAKEMRKRDCNVVLINSQKIPSKERLCMFGREVKCFTKLRRLFFCGLLQPKYTFYLLNRFIKVLFEAIWHSSAHYRSQGGRLAVTNTIHPHNTPVDQSGYLLRPMSLVQISTTGTERYFYVPLTKFRRFVCAA</sequence>
<gene>
    <name evidence="1" type="ORF">BN9_106440</name>
</gene>
<dbReference type="AlphaFoldDB" id="A0A024FTU7"/>
<dbReference type="EMBL" id="CAIX01000290">
    <property type="protein sequence ID" value="CCI10558.1"/>
    <property type="molecule type" value="Genomic_DNA"/>
</dbReference>
<accession>A0A024FTU7</accession>
<evidence type="ECO:0000313" key="2">
    <source>
        <dbReference type="Proteomes" id="UP000053237"/>
    </source>
</evidence>
<reference evidence="1 2" key="1">
    <citation type="submission" date="2012-05" db="EMBL/GenBank/DDBJ databases">
        <title>Recombination and specialization in a pathogen metapopulation.</title>
        <authorList>
            <person name="Gardiner A."/>
            <person name="Kemen E."/>
            <person name="Schultz-Larsen T."/>
            <person name="MacLean D."/>
            <person name="Van Oosterhout C."/>
            <person name="Jones J.D.G."/>
        </authorList>
    </citation>
    <scope>NUCLEOTIDE SEQUENCE [LARGE SCALE GENOMIC DNA]</scope>
    <source>
        <strain evidence="1 2">Ac Nc2</strain>
    </source>
</reference>
<name>A0A024FTU7_9STRA</name>
<proteinExistence type="predicted"/>
<dbReference type="InParanoid" id="A0A024FTU7"/>
<organism evidence="1 2">
    <name type="scientific">Albugo candida</name>
    <dbReference type="NCBI Taxonomy" id="65357"/>
    <lineage>
        <taxon>Eukaryota</taxon>
        <taxon>Sar</taxon>
        <taxon>Stramenopiles</taxon>
        <taxon>Oomycota</taxon>
        <taxon>Peronosporomycetes</taxon>
        <taxon>Albuginales</taxon>
        <taxon>Albuginaceae</taxon>
        <taxon>Albugo</taxon>
    </lineage>
</organism>
<dbReference type="Proteomes" id="UP000053237">
    <property type="component" value="Unassembled WGS sequence"/>
</dbReference>
<evidence type="ECO:0000313" key="1">
    <source>
        <dbReference type="EMBL" id="CCI10558.1"/>
    </source>
</evidence>
<comment type="caution">
    <text evidence="1">The sequence shown here is derived from an EMBL/GenBank/DDBJ whole genome shotgun (WGS) entry which is preliminary data.</text>
</comment>
<protein>
    <submittedName>
        <fullName evidence="1">Uncharacterized protein</fullName>
    </submittedName>
</protein>
<keyword evidence="2" id="KW-1185">Reference proteome</keyword>